<dbReference type="Gene3D" id="3.50.50.60">
    <property type="entry name" value="FAD/NAD(P)-binding domain"/>
    <property type="match status" value="3"/>
</dbReference>
<dbReference type="InterPro" id="IPR009051">
    <property type="entry name" value="Helical_ferredxn"/>
</dbReference>
<dbReference type="PANTHER" id="PTHR43073">
    <property type="entry name" value="DIHYDROPYRIMIDINE DEHYDROGENASE [NADP(+)]"/>
    <property type="match status" value="1"/>
</dbReference>
<reference evidence="13 14" key="1">
    <citation type="submission" date="2018-09" db="EMBL/GenBank/DDBJ databases">
        <title>Phylogeny of the Shewanellaceae, and recommendation for two new genera, Pseudoshewanella and Parashewanella.</title>
        <authorList>
            <person name="Wang G."/>
        </authorList>
    </citation>
    <scope>NUCLEOTIDE SEQUENCE [LARGE SCALE GENOMIC DNA]</scope>
    <source>
        <strain evidence="13 14">KCTC 22492</strain>
    </source>
</reference>
<dbReference type="RefSeq" id="WP_121852484.1">
    <property type="nucleotide sequence ID" value="NZ_CP037952.1"/>
</dbReference>
<dbReference type="Pfam" id="PF14691">
    <property type="entry name" value="Fer4_20"/>
    <property type="match status" value="1"/>
</dbReference>
<dbReference type="InterPro" id="IPR017896">
    <property type="entry name" value="4Fe4S_Fe-S-bd"/>
</dbReference>
<evidence type="ECO:0000256" key="3">
    <source>
        <dbReference type="ARBA" id="ARBA00022643"/>
    </source>
</evidence>
<dbReference type="InterPro" id="IPR028261">
    <property type="entry name" value="DPD_II"/>
</dbReference>
<dbReference type="InterPro" id="IPR023753">
    <property type="entry name" value="FAD/NAD-binding_dom"/>
</dbReference>
<comment type="catalytic activity">
    <reaction evidence="7">
        <text>5,6-dihydrothymine + NAD(+) = thymine + NADH + H(+)</text>
        <dbReference type="Rhea" id="RHEA:28791"/>
        <dbReference type="ChEBI" id="CHEBI:15378"/>
        <dbReference type="ChEBI" id="CHEBI:17821"/>
        <dbReference type="ChEBI" id="CHEBI:27468"/>
        <dbReference type="ChEBI" id="CHEBI:57540"/>
        <dbReference type="ChEBI" id="CHEBI:57945"/>
        <dbReference type="EC" id="1.3.1.1"/>
    </reaction>
</comment>
<dbReference type="Proteomes" id="UP000273022">
    <property type="component" value="Unassembled WGS sequence"/>
</dbReference>
<accession>A0A3A6ULP0</accession>
<dbReference type="PRINTS" id="PR00419">
    <property type="entry name" value="ADXRDTASE"/>
</dbReference>
<protein>
    <recommendedName>
        <fullName evidence="11">dihydrouracil dehydrogenase (NAD(+))</fullName>
        <ecNumber evidence="11">1.3.1.1</ecNumber>
    </recommendedName>
    <alternativeName>
        <fullName evidence="6">Dihydrothymine dehydrogenase</fullName>
    </alternativeName>
    <alternativeName>
        <fullName evidence="5">Dihydrouracil dehydrogenase</fullName>
    </alternativeName>
</protein>
<evidence type="ECO:0000256" key="1">
    <source>
        <dbReference type="ARBA" id="ARBA00001917"/>
    </source>
</evidence>
<dbReference type="EMBL" id="QYYH01000019">
    <property type="protein sequence ID" value="RJY18599.1"/>
    <property type="molecule type" value="Genomic_DNA"/>
</dbReference>
<organism evidence="13 14">
    <name type="scientific">Parashewanella spongiae</name>
    <dbReference type="NCBI Taxonomy" id="342950"/>
    <lineage>
        <taxon>Bacteria</taxon>
        <taxon>Pseudomonadati</taxon>
        <taxon>Pseudomonadota</taxon>
        <taxon>Gammaproteobacteria</taxon>
        <taxon>Alteromonadales</taxon>
        <taxon>Shewanellaceae</taxon>
        <taxon>Parashewanella</taxon>
    </lineage>
</organism>
<evidence type="ECO:0000256" key="7">
    <source>
        <dbReference type="ARBA" id="ARBA00047685"/>
    </source>
</evidence>
<keyword evidence="14" id="KW-1185">Reference proteome</keyword>
<proteinExistence type="predicted"/>
<keyword evidence="3" id="KW-0288">FMN</keyword>
<gene>
    <name evidence="13" type="ORF">D5R81_04620</name>
</gene>
<dbReference type="PANTHER" id="PTHR43073:SF2">
    <property type="entry name" value="DIHYDROPYRIMIDINE DEHYDROGENASE [NADP(+)]"/>
    <property type="match status" value="1"/>
</dbReference>
<dbReference type="AlphaFoldDB" id="A0A3A6ULP0"/>
<sequence length="457" mass="49685">MSDSKKDPDMSSHRLPNDEYLKNFSDIKPPLSQYEAHIEANRCLYCEDAPCISACPTGINIPSFIQKIADKNTDGAATTILDSNILGGSCARVCPTEILCEGVCVRNKSPEFSPVKIGRLQRFALDTYQPDQHPYQRSPATGRTIAVVGAGPAGLACAHKLSRLGHNVTIFDKQAKAGGLNEYGIAQYKMVDNFAQKEVDFIMALGGIQLKTQQALGEQLQLDSLRNEFDAVFLGVGLSNSKALGLEQTDIHGLESSLDFISELRQSDDLSQITIGNKIVVIGAGNTAIDIACQSKRLGAEQVTLVYRRGESHMPATSKELEFAKQNSVKIITWARPSSLKVINNQLVAIQFEKTALDTSNNLIGTESFFELPADTVYKAIGQSFLFNCFAGSEPPELINGRIDINEQFQTSLNNVWAGGDCVVLGEDLTVQAVEHGKQAADSIHHHLIWSKGNGDA</sequence>
<dbReference type="Gene3D" id="1.10.1060.10">
    <property type="entry name" value="Alpha-helical ferredoxin"/>
    <property type="match status" value="1"/>
</dbReference>
<comment type="caution">
    <text evidence="13">The sequence shown here is derived from an EMBL/GenBank/DDBJ whole genome shotgun (WGS) entry which is preliminary data.</text>
</comment>
<keyword evidence="2" id="KW-0285">Flavoprotein</keyword>
<dbReference type="GO" id="GO:0051536">
    <property type="term" value="F:iron-sulfur cluster binding"/>
    <property type="evidence" value="ECO:0007669"/>
    <property type="project" value="InterPro"/>
</dbReference>
<evidence type="ECO:0000256" key="4">
    <source>
        <dbReference type="ARBA" id="ARBA00023002"/>
    </source>
</evidence>
<evidence type="ECO:0000259" key="12">
    <source>
        <dbReference type="PROSITE" id="PS51379"/>
    </source>
</evidence>
<evidence type="ECO:0000256" key="6">
    <source>
        <dbReference type="ARBA" id="ARBA00032722"/>
    </source>
</evidence>
<evidence type="ECO:0000313" key="14">
    <source>
        <dbReference type="Proteomes" id="UP000273022"/>
    </source>
</evidence>
<comment type="function">
    <text evidence="9">Involved in pyrimidine base degradation. Catalyzes physiologically the reduction of uracil to 5,6-dihydrouracil (DHU) by using NADH as a specific cosubstrate. It also catalyzes the reverse reaction and the reduction of thymine to 5,6-dihydrothymine (DHT).</text>
</comment>
<evidence type="ECO:0000256" key="10">
    <source>
        <dbReference type="ARBA" id="ARBA00049714"/>
    </source>
</evidence>
<comment type="catalytic activity">
    <reaction evidence="8">
        <text>5,6-dihydrouracil + NAD(+) = uracil + NADH + H(+)</text>
        <dbReference type="Rhea" id="RHEA:20189"/>
        <dbReference type="ChEBI" id="CHEBI:15378"/>
        <dbReference type="ChEBI" id="CHEBI:15901"/>
        <dbReference type="ChEBI" id="CHEBI:17568"/>
        <dbReference type="ChEBI" id="CHEBI:57540"/>
        <dbReference type="ChEBI" id="CHEBI:57945"/>
        <dbReference type="EC" id="1.3.1.1"/>
    </reaction>
</comment>
<dbReference type="InterPro" id="IPR036188">
    <property type="entry name" value="FAD/NAD-bd_sf"/>
</dbReference>
<evidence type="ECO:0000256" key="8">
    <source>
        <dbReference type="ARBA" id="ARBA00048792"/>
    </source>
</evidence>
<keyword evidence="4" id="KW-0560">Oxidoreductase</keyword>
<evidence type="ECO:0000256" key="11">
    <source>
        <dbReference type="ARBA" id="ARBA00049728"/>
    </source>
</evidence>
<comment type="subunit">
    <text evidence="10">Heterotetramer of 2 PreA and 2 PreT subunits.</text>
</comment>
<dbReference type="PROSITE" id="PS51379">
    <property type="entry name" value="4FE4S_FER_2"/>
    <property type="match status" value="1"/>
</dbReference>
<name>A0A3A6ULP0_9GAMM</name>
<evidence type="ECO:0000256" key="9">
    <source>
        <dbReference type="ARBA" id="ARBA00049578"/>
    </source>
</evidence>
<dbReference type="OrthoDB" id="9803192at2"/>
<comment type="cofactor">
    <cofactor evidence="1">
        <name>FMN</name>
        <dbReference type="ChEBI" id="CHEBI:58210"/>
    </cofactor>
</comment>
<dbReference type="GO" id="GO:0004159">
    <property type="term" value="F:dihydropyrimidine dehydrogenase (NAD+) activity"/>
    <property type="evidence" value="ECO:0007669"/>
    <property type="project" value="UniProtKB-EC"/>
</dbReference>
<dbReference type="SUPFAM" id="SSF46548">
    <property type="entry name" value="alpha-helical ferredoxin"/>
    <property type="match status" value="1"/>
</dbReference>
<feature type="domain" description="4Fe-4S ferredoxin-type" evidence="12">
    <location>
        <begin position="34"/>
        <end position="67"/>
    </location>
</feature>
<evidence type="ECO:0000256" key="5">
    <source>
        <dbReference type="ARBA" id="ARBA00030119"/>
    </source>
</evidence>
<dbReference type="Pfam" id="PF07992">
    <property type="entry name" value="Pyr_redox_2"/>
    <property type="match status" value="1"/>
</dbReference>
<dbReference type="SUPFAM" id="SSF51971">
    <property type="entry name" value="Nucleotide-binding domain"/>
    <property type="match status" value="1"/>
</dbReference>
<evidence type="ECO:0000313" key="13">
    <source>
        <dbReference type="EMBL" id="RJY18599.1"/>
    </source>
</evidence>
<dbReference type="EC" id="1.3.1.1" evidence="11"/>
<evidence type="ECO:0000256" key="2">
    <source>
        <dbReference type="ARBA" id="ARBA00022630"/>
    </source>
</evidence>